<keyword evidence="4 6" id="KW-0472">Membrane</keyword>
<organism evidence="8 9">
    <name type="scientific">Rhodococcus opacus M213</name>
    <dbReference type="NCBI Taxonomy" id="1129896"/>
    <lineage>
        <taxon>Bacteria</taxon>
        <taxon>Bacillati</taxon>
        <taxon>Actinomycetota</taxon>
        <taxon>Actinomycetes</taxon>
        <taxon>Mycobacteriales</taxon>
        <taxon>Nocardiaceae</taxon>
        <taxon>Rhodococcus</taxon>
    </lineage>
</organism>
<dbReference type="PROSITE" id="PS50850">
    <property type="entry name" value="MFS"/>
    <property type="match status" value="1"/>
</dbReference>
<evidence type="ECO:0000256" key="3">
    <source>
        <dbReference type="ARBA" id="ARBA00022989"/>
    </source>
</evidence>
<feature type="domain" description="Major facilitator superfamily (MFS) profile" evidence="7">
    <location>
        <begin position="1"/>
        <end position="79"/>
    </location>
</feature>
<dbReference type="Gene3D" id="1.20.1250.20">
    <property type="entry name" value="MFS general substrate transporter like domains"/>
    <property type="match status" value="1"/>
</dbReference>
<dbReference type="AlphaFoldDB" id="K8X9N6"/>
<evidence type="ECO:0000313" key="9">
    <source>
        <dbReference type="Proteomes" id="UP000005951"/>
    </source>
</evidence>
<feature type="transmembrane region" description="Helical" evidence="6">
    <location>
        <begin position="21"/>
        <end position="43"/>
    </location>
</feature>
<name>K8X9N6_RHOOP</name>
<protein>
    <submittedName>
        <fullName evidence="8">MFS transporter</fullName>
    </submittedName>
</protein>
<dbReference type="SUPFAM" id="SSF103473">
    <property type="entry name" value="MFS general substrate transporter"/>
    <property type="match status" value="1"/>
</dbReference>
<feature type="transmembrane region" description="Helical" evidence="6">
    <location>
        <begin position="55"/>
        <end position="75"/>
    </location>
</feature>
<evidence type="ECO:0000256" key="2">
    <source>
        <dbReference type="ARBA" id="ARBA00022692"/>
    </source>
</evidence>
<comment type="caution">
    <text evidence="8">The sequence shown here is derived from an EMBL/GenBank/DDBJ whole genome shotgun (WGS) entry which is preliminary data.</text>
</comment>
<proteinExistence type="predicted"/>
<keyword evidence="3 6" id="KW-1133">Transmembrane helix</keyword>
<evidence type="ECO:0000256" key="1">
    <source>
        <dbReference type="ARBA" id="ARBA00004651"/>
    </source>
</evidence>
<dbReference type="EMBL" id="AJYC02000110">
    <property type="protein sequence ID" value="EKT78233.1"/>
    <property type="molecule type" value="Genomic_DNA"/>
</dbReference>
<comment type="subcellular location">
    <subcellularLocation>
        <location evidence="1">Cell membrane</location>
        <topology evidence="1">Multi-pass membrane protein</topology>
    </subcellularLocation>
</comment>
<dbReference type="Proteomes" id="UP000005951">
    <property type="component" value="Unassembled WGS sequence"/>
</dbReference>
<evidence type="ECO:0000313" key="8">
    <source>
        <dbReference type="EMBL" id="EKT78233.1"/>
    </source>
</evidence>
<dbReference type="InterPro" id="IPR020846">
    <property type="entry name" value="MFS_dom"/>
</dbReference>
<evidence type="ECO:0000256" key="4">
    <source>
        <dbReference type="ARBA" id="ARBA00023136"/>
    </source>
</evidence>
<evidence type="ECO:0000256" key="5">
    <source>
        <dbReference type="SAM" id="MobiDB-lite"/>
    </source>
</evidence>
<evidence type="ECO:0000259" key="7">
    <source>
        <dbReference type="PROSITE" id="PS50850"/>
    </source>
</evidence>
<dbReference type="GO" id="GO:0022857">
    <property type="term" value="F:transmembrane transporter activity"/>
    <property type="evidence" value="ECO:0007669"/>
    <property type="project" value="InterPro"/>
</dbReference>
<accession>K8X9N6</accession>
<sequence>MILERLPGNEAGISTGLYNMVRTLGGSVMGAIIAVLFAGATAHNATWVSATGYNTVWILCAAISLVGAAVLVVSARIDASASNDRPASETTTPSMQHKPA</sequence>
<dbReference type="RefSeq" id="WP_005262642.1">
    <property type="nucleotide sequence ID" value="NZ_AJYC02000110.1"/>
</dbReference>
<evidence type="ECO:0000256" key="6">
    <source>
        <dbReference type="SAM" id="Phobius"/>
    </source>
</evidence>
<feature type="compositionally biased region" description="Polar residues" evidence="5">
    <location>
        <begin position="80"/>
        <end position="100"/>
    </location>
</feature>
<keyword evidence="2 6" id="KW-0812">Transmembrane</keyword>
<dbReference type="GO" id="GO:0005886">
    <property type="term" value="C:plasma membrane"/>
    <property type="evidence" value="ECO:0007669"/>
    <property type="project" value="UniProtKB-SubCell"/>
</dbReference>
<reference evidence="8 9" key="1">
    <citation type="journal article" date="2013" name="Genome Announc.">
        <title>Draft Genome Sequence of Rhodococcus opacus Strain M213 Shows a Diverse Catabolic Potential.</title>
        <authorList>
            <person name="Pathak A."/>
            <person name="Green S.J."/>
            <person name="Ogram A."/>
            <person name="Chauhan A."/>
        </authorList>
    </citation>
    <scope>NUCLEOTIDE SEQUENCE [LARGE SCALE GENOMIC DNA]</scope>
    <source>
        <strain evidence="8 9">M213</strain>
    </source>
</reference>
<dbReference type="InterPro" id="IPR036259">
    <property type="entry name" value="MFS_trans_sf"/>
</dbReference>
<gene>
    <name evidence="8" type="ORF">WSS_A33130</name>
</gene>
<feature type="region of interest" description="Disordered" evidence="5">
    <location>
        <begin position="79"/>
        <end position="100"/>
    </location>
</feature>